<name>A0A8S5UCW8_9CAUD</name>
<evidence type="ECO:0000313" key="1">
    <source>
        <dbReference type="EMBL" id="DAF92321.1"/>
    </source>
</evidence>
<accession>A0A8S5UCW8</accession>
<protein>
    <submittedName>
        <fullName evidence="1">Uncharacterized protein</fullName>
    </submittedName>
</protein>
<reference evidence="1" key="1">
    <citation type="journal article" date="2021" name="Proc. Natl. Acad. Sci. U.S.A.">
        <title>A Catalog of Tens of Thousands of Viruses from Human Metagenomes Reveals Hidden Associations with Chronic Diseases.</title>
        <authorList>
            <person name="Tisza M.J."/>
            <person name="Buck C.B."/>
        </authorList>
    </citation>
    <scope>NUCLEOTIDE SEQUENCE</scope>
    <source>
        <strain evidence="1">CtBvM24</strain>
    </source>
</reference>
<proteinExistence type="predicted"/>
<sequence>MHMIFRAPWRKLIRRKGCASRADAANVQQELRRNLLNEDI</sequence>
<dbReference type="EMBL" id="BK016064">
    <property type="protein sequence ID" value="DAF92321.1"/>
    <property type="molecule type" value="Genomic_DNA"/>
</dbReference>
<organism evidence="1">
    <name type="scientific">Myoviridae sp. ctBvM24</name>
    <dbReference type="NCBI Taxonomy" id="2825050"/>
    <lineage>
        <taxon>Viruses</taxon>
        <taxon>Duplodnaviria</taxon>
        <taxon>Heunggongvirae</taxon>
        <taxon>Uroviricota</taxon>
        <taxon>Caudoviricetes</taxon>
    </lineage>
</organism>